<evidence type="ECO:0000256" key="20">
    <source>
        <dbReference type="SAM" id="Phobius"/>
    </source>
</evidence>
<evidence type="ECO:0000256" key="18">
    <source>
        <dbReference type="PROSITE-ProRule" id="PRU10141"/>
    </source>
</evidence>
<sequence length="849" mass="95817">MSYVVQFGSLIFCVLHHQVSMKRGMRKTAGGLRGLFVYSFLLSTIGVSNAPDIISPGQFIGDGDTIVSAGQNFELGFFSPGSSTRRYLGIWYKKFSTGTVVWVANRENPIFDHSGVLNFTNQGTLLLLNGTKDVVWSSNRTTPKNNPVAQLLESGNLVVKDGNDSNPEIFLWQSFDYPGDTNLPDMKLGRNLVTGLDWSISSWKSLDDPARGEYSLGIDPRGYQQLVYKKGREIQFRAGSWNGIRFTGASRLRPNPVYRYEFVLNDKEVYFNFELLNSSVASRFVVNASGVVERLTWISQMHRWTRYFAVGEDQCDAYSFCGSNAKCNIDKSPVCECLDGFEPKSARDWSFQDWSGGCVRRTNLTCNSGEGFVKHTGMKLPDTSSSWYNTSISLKECQELCLKKCSCMAYANTDVRGGGSGCLLWFGDLIDMREFVNTGQDLYIRMAASYLDNIKRNERTKREMLVGFIVCSILLVTGVSVLGWMFHRSKRKIRNQGKMKNILEMDYDSHSRKKELELPIIDLSTIAKATGNFSSNKKLGEGGFGFVYKGTLYGQDIAVKRLSIYSGQGIEEFKNEVLLIAKLQHRNLVKLLGCCIEGDERMLIYEYMPNKSLDYFIFDQSRSNLLDWPTRLSIINGIARGLLYLHQDSRLRIIHRDLKASNVLLDTDMYPKISDFGMARIFGGNQTEANTNRVVGTYGYMAPEYAVEGLFSVKSDIFSFGVLVLEIVSGRKNRGFFSHDHHLNLVGHAWKLWMEDRSLELTDNTLGDSHALSEIIRYIQVGLLCVQQQPDDRPNMSTAVLMLGGESSLPQPKQPGFFLERNVPHTESSSRNYKSTSTYEITMTAQYPR</sequence>
<feature type="transmembrane region" description="Helical" evidence="20">
    <location>
        <begin position="464"/>
        <end position="486"/>
    </location>
</feature>
<dbReference type="PROSITE" id="PS50011">
    <property type="entry name" value="PROTEIN_KINASE_DOM"/>
    <property type="match status" value="1"/>
</dbReference>
<evidence type="ECO:0000256" key="19">
    <source>
        <dbReference type="SAM" id="MobiDB-lite"/>
    </source>
</evidence>
<dbReference type="SUPFAM" id="SSF51110">
    <property type="entry name" value="alpha-D-mannose-specific plant lectins"/>
    <property type="match status" value="1"/>
</dbReference>
<organism evidence="24">
    <name type="scientific">Populus davidiana</name>
    <dbReference type="NCBI Taxonomy" id="266767"/>
    <lineage>
        <taxon>Eukaryota</taxon>
        <taxon>Viridiplantae</taxon>
        <taxon>Streptophyta</taxon>
        <taxon>Embryophyta</taxon>
        <taxon>Tracheophyta</taxon>
        <taxon>Spermatophyta</taxon>
        <taxon>Magnoliopsida</taxon>
        <taxon>eudicotyledons</taxon>
        <taxon>Gunneridae</taxon>
        <taxon>Pentapetalae</taxon>
        <taxon>rosids</taxon>
        <taxon>fabids</taxon>
        <taxon>Malpighiales</taxon>
        <taxon>Salicaceae</taxon>
        <taxon>Saliceae</taxon>
        <taxon>Populus</taxon>
    </lineage>
</organism>
<evidence type="ECO:0000313" key="24">
    <source>
        <dbReference type="EMBL" id="NUU90754.1"/>
    </source>
</evidence>
<keyword evidence="2 17" id="KW-0723">Serine/threonine-protein kinase</keyword>
<dbReference type="Gene3D" id="3.30.200.20">
    <property type="entry name" value="Phosphorylase Kinase, domain 1"/>
    <property type="match status" value="1"/>
</dbReference>
<dbReference type="PANTHER" id="PTHR32444:SF210">
    <property type="entry name" value="NON-SPECIFIC SERINE_THREONINE PROTEIN KINASE"/>
    <property type="match status" value="1"/>
</dbReference>
<keyword evidence="10 20" id="KW-1133">Transmembrane helix</keyword>
<feature type="binding site" evidence="18">
    <location>
        <position position="560"/>
    </location>
    <ligand>
        <name>ATP</name>
        <dbReference type="ChEBI" id="CHEBI:30616"/>
    </ligand>
</feature>
<dbReference type="InterPro" id="IPR003609">
    <property type="entry name" value="Pan_app"/>
</dbReference>
<evidence type="ECO:0000256" key="14">
    <source>
        <dbReference type="ARBA" id="ARBA00023180"/>
    </source>
</evidence>
<dbReference type="Gene3D" id="3.50.4.10">
    <property type="entry name" value="Hepatocyte Growth Factor"/>
    <property type="match status" value="1"/>
</dbReference>
<keyword evidence="8 17" id="KW-0418">Kinase</keyword>
<dbReference type="PROSITE" id="PS00108">
    <property type="entry name" value="PROTEIN_KINASE_ST"/>
    <property type="match status" value="1"/>
</dbReference>
<dbReference type="InterPro" id="IPR021820">
    <property type="entry name" value="S-locus_recpt_kinase_C"/>
</dbReference>
<dbReference type="InterPro" id="IPR024171">
    <property type="entry name" value="SRK-like_kinase"/>
</dbReference>
<feature type="compositionally biased region" description="Polar residues" evidence="19">
    <location>
        <begin position="825"/>
        <end position="837"/>
    </location>
</feature>
<dbReference type="PROSITE" id="PS00107">
    <property type="entry name" value="PROTEIN_KINASE_ATP"/>
    <property type="match status" value="1"/>
</dbReference>
<dbReference type="GO" id="GO:0004674">
    <property type="term" value="F:protein serine/threonine kinase activity"/>
    <property type="evidence" value="ECO:0007669"/>
    <property type="project" value="UniProtKB-KW"/>
</dbReference>
<keyword evidence="13" id="KW-0675">Receptor</keyword>
<keyword evidence="11 20" id="KW-0472">Membrane</keyword>
<feature type="domain" description="Apple" evidence="23">
    <location>
        <begin position="366"/>
        <end position="447"/>
    </location>
</feature>
<dbReference type="CDD" id="cd01098">
    <property type="entry name" value="PAN_AP_plant"/>
    <property type="match status" value="1"/>
</dbReference>
<dbReference type="Gene3D" id="2.90.10.10">
    <property type="entry name" value="Bulb-type lectin domain"/>
    <property type="match status" value="1"/>
</dbReference>
<dbReference type="GO" id="GO:0048544">
    <property type="term" value="P:recognition of pollen"/>
    <property type="evidence" value="ECO:0007669"/>
    <property type="project" value="InterPro"/>
</dbReference>
<dbReference type="Pfam" id="PF00954">
    <property type="entry name" value="S_locus_glycop"/>
    <property type="match status" value="1"/>
</dbReference>
<keyword evidence="14" id="KW-0325">Glycoprotein</keyword>
<dbReference type="GO" id="GO:0005524">
    <property type="term" value="F:ATP binding"/>
    <property type="evidence" value="ECO:0007669"/>
    <property type="project" value="UniProtKB-UniRule"/>
</dbReference>
<comment type="catalytic activity">
    <reaction evidence="16 17">
        <text>L-seryl-[protein] + ATP = O-phospho-L-seryl-[protein] + ADP + H(+)</text>
        <dbReference type="Rhea" id="RHEA:17989"/>
        <dbReference type="Rhea" id="RHEA-COMP:9863"/>
        <dbReference type="Rhea" id="RHEA-COMP:11604"/>
        <dbReference type="ChEBI" id="CHEBI:15378"/>
        <dbReference type="ChEBI" id="CHEBI:29999"/>
        <dbReference type="ChEBI" id="CHEBI:30616"/>
        <dbReference type="ChEBI" id="CHEBI:83421"/>
        <dbReference type="ChEBI" id="CHEBI:456216"/>
        <dbReference type="EC" id="2.7.11.1"/>
    </reaction>
</comment>
<dbReference type="SMART" id="SM00220">
    <property type="entry name" value="S_TKc"/>
    <property type="match status" value="1"/>
</dbReference>
<reference evidence="24" key="1">
    <citation type="submission" date="2020-03" db="EMBL/GenBank/DDBJ databases">
        <authorList>
            <person name="Zhang R."/>
        </authorList>
    </citation>
    <scope>NUCLEOTIDE SEQUENCE</scope>
</reference>
<evidence type="ECO:0000256" key="17">
    <source>
        <dbReference type="PIRNR" id="PIRNR000641"/>
    </source>
</evidence>
<dbReference type="PROSITE" id="PS50927">
    <property type="entry name" value="BULB_LECTIN"/>
    <property type="match status" value="1"/>
</dbReference>
<dbReference type="PROSITE" id="PS50948">
    <property type="entry name" value="PAN"/>
    <property type="match status" value="1"/>
</dbReference>
<keyword evidence="4 17" id="KW-0808">Transferase</keyword>
<evidence type="ECO:0000256" key="1">
    <source>
        <dbReference type="ARBA" id="ARBA00004479"/>
    </source>
</evidence>
<keyword evidence="3" id="KW-0597">Phosphoprotein</keyword>
<evidence type="ECO:0000256" key="8">
    <source>
        <dbReference type="ARBA" id="ARBA00022777"/>
    </source>
</evidence>
<dbReference type="EC" id="2.7.11.1" evidence="17"/>
<evidence type="ECO:0000256" key="9">
    <source>
        <dbReference type="ARBA" id="ARBA00022840"/>
    </source>
</evidence>
<feature type="domain" description="Bulb-type lectin" evidence="22">
    <location>
        <begin position="51"/>
        <end position="172"/>
    </location>
</feature>
<comment type="subcellular location">
    <subcellularLocation>
        <location evidence="1">Membrane</location>
        <topology evidence="1">Single-pass type I membrane protein</topology>
    </subcellularLocation>
</comment>
<evidence type="ECO:0000256" key="15">
    <source>
        <dbReference type="ARBA" id="ARBA00047899"/>
    </source>
</evidence>
<dbReference type="CDD" id="cd14066">
    <property type="entry name" value="STKc_IRAK"/>
    <property type="match status" value="1"/>
</dbReference>
<comment type="similarity">
    <text evidence="17">Belongs to the protein kinase superfamily. Ser/Thr protein kinase family.</text>
</comment>
<dbReference type="FunFam" id="3.50.4.10:FF:000002">
    <property type="entry name" value="G-type lectin S-receptor-like serine/threonine-protein kinase"/>
    <property type="match status" value="1"/>
</dbReference>
<keyword evidence="6" id="KW-0732">Signal</keyword>
<evidence type="ECO:0000256" key="13">
    <source>
        <dbReference type="ARBA" id="ARBA00023170"/>
    </source>
</evidence>
<dbReference type="AlphaFoldDB" id="A0A6M2F0A1"/>
<evidence type="ECO:0000256" key="6">
    <source>
        <dbReference type="ARBA" id="ARBA00022729"/>
    </source>
</evidence>
<dbReference type="Pfam" id="PF11883">
    <property type="entry name" value="DUF3403"/>
    <property type="match status" value="1"/>
</dbReference>
<dbReference type="Pfam" id="PF01453">
    <property type="entry name" value="B_lectin"/>
    <property type="match status" value="1"/>
</dbReference>
<dbReference type="InterPro" id="IPR011009">
    <property type="entry name" value="Kinase-like_dom_sf"/>
</dbReference>
<dbReference type="Pfam" id="PF07714">
    <property type="entry name" value="PK_Tyr_Ser-Thr"/>
    <property type="match status" value="1"/>
</dbReference>
<dbReference type="FunFam" id="1.10.510.10:FF:000060">
    <property type="entry name" value="G-type lectin S-receptor-like serine/threonine-protein kinase"/>
    <property type="match status" value="1"/>
</dbReference>
<dbReference type="PANTHER" id="PTHR32444">
    <property type="entry name" value="BULB-TYPE LECTIN DOMAIN-CONTAINING PROTEIN"/>
    <property type="match status" value="1"/>
</dbReference>
<dbReference type="InterPro" id="IPR017441">
    <property type="entry name" value="Protein_kinase_ATP_BS"/>
</dbReference>
<dbReference type="FunFam" id="3.30.200.20:FF:000195">
    <property type="entry name" value="G-type lectin S-receptor-like serine/threonine-protein kinase"/>
    <property type="match status" value="1"/>
</dbReference>
<proteinExistence type="inferred from homology"/>
<dbReference type="PIRSF" id="PIRSF000641">
    <property type="entry name" value="SRK"/>
    <property type="match status" value="1"/>
</dbReference>
<evidence type="ECO:0000256" key="2">
    <source>
        <dbReference type="ARBA" id="ARBA00022527"/>
    </source>
</evidence>
<accession>A0A6M2F0A1</accession>
<dbReference type="GO" id="GO:0016020">
    <property type="term" value="C:membrane"/>
    <property type="evidence" value="ECO:0007669"/>
    <property type="project" value="UniProtKB-SubCell"/>
</dbReference>
<evidence type="ECO:0000256" key="3">
    <source>
        <dbReference type="ARBA" id="ARBA00022553"/>
    </source>
</evidence>
<evidence type="ECO:0000256" key="16">
    <source>
        <dbReference type="ARBA" id="ARBA00048679"/>
    </source>
</evidence>
<dbReference type="Gene3D" id="1.10.510.10">
    <property type="entry name" value="Transferase(Phosphotransferase) domain 1"/>
    <property type="match status" value="1"/>
</dbReference>
<keyword evidence="12" id="KW-1015">Disulfide bond</keyword>
<name>A0A6M2F0A1_9ROSI</name>
<evidence type="ECO:0000256" key="5">
    <source>
        <dbReference type="ARBA" id="ARBA00022692"/>
    </source>
</evidence>
<dbReference type="InterPro" id="IPR000858">
    <property type="entry name" value="S_locus_glycoprot_dom"/>
</dbReference>
<keyword evidence="5 20" id="KW-0812">Transmembrane</keyword>
<evidence type="ECO:0000256" key="7">
    <source>
        <dbReference type="ARBA" id="ARBA00022741"/>
    </source>
</evidence>
<evidence type="ECO:0000256" key="4">
    <source>
        <dbReference type="ARBA" id="ARBA00022679"/>
    </source>
</evidence>
<evidence type="ECO:0000256" key="11">
    <source>
        <dbReference type="ARBA" id="ARBA00023136"/>
    </source>
</evidence>
<keyword evidence="9 17" id="KW-0067">ATP-binding</keyword>
<comment type="catalytic activity">
    <reaction evidence="15 17">
        <text>L-threonyl-[protein] + ATP = O-phospho-L-threonyl-[protein] + ADP + H(+)</text>
        <dbReference type="Rhea" id="RHEA:46608"/>
        <dbReference type="Rhea" id="RHEA-COMP:11060"/>
        <dbReference type="Rhea" id="RHEA-COMP:11605"/>
        <dbReference type="ChEBI" id="CHEBI:15378"/>
        <dbReference type="ChEBI" id="CHEBI:30013"/>
        <dbReference type="ChEBI" id="CHEBI:30616"/>
        <dbReference type="ChEBI" id="CHEBI:61977"/>
        <dbReference type="ChEBI" id="CHEBI:456216"/>
        <dbReference type="EC" id="2.7.11.1"/>
    </reaction>
</comment>
<dbReference type="SMART" id="SM00108">
    <property type="entry name" value="B_lectin"/>
    <property type="match status" value="1"/>
</dbReference>
<dbReference type="InterPro" id="IPR000719">
    <property type="entry name" value="Prot_kinase_dom"/>
</dbReference>
<feature type="region of interest" description="Disordered" evidence="19">
    <location>
        <begin position="812"/>
        <end position="837"/>
    </location>
</feature>
<dbReference type="CDD" id="cd00028">
    <property type="entry name" value="B_lectin"/>
    <property type="match status" value="1"/>
</dbReference>
<dbReference type="FunFam" id="2.90.10.10:FF:000004">
    <property type="entry name" value="G-type lectin S-receptor-like serine/threonine-protein kinase"/>
    <property type="match status" value="1"/>
</dbReference>
<evidence type="ECO:0000259" key="22">
    <source>
        <dbReference type="PROSITE" id="PS50927"/>
    </source>
</evidence>
<dbReference type="InterPro" id="IPR001245">
    <property type="entry name" value="Ser-Thr/Tyr_kinase_cat_dom"/>
</dbReference>
<dbReference type="InterPro" id="IPR008271">
    <property type="entry name" value="Ser/Thr_kinase_AS"/>
</dbReference>
<evidence type="ECO:0000259" key="23">
    <source>
        <dbReference type="PROSITE" id="PS50948"/>
    </source>
</evidence>
<evidence type="ECO:0000259" key="21">
    <source>
        <dbReference type="PROSITE" id="PS50011"/>
    </source>
</evidence>
<dbReference type="SUPFAM" id="SSF56112">
    <property type="entry name" value="Protein kinase-like (PK-like)"/>
    <property type="match status" value="1"/>
</dbReference>
<keyword evidence="7 17" id="KW-0547">Nucleotide-binding</keyword>
<protein>
    <recommendedName>
        <fullName evidence="17">Receptor-like serine/threonine-protein kinase</fullName>
        <ecNumber evidence="17">2.7.11.1</ecNumber>
    </recommendedName>
</protein>
<dbReference type="InterPro" id="IPR036426">
    <property type="entry name" value="Bulb-type_lectin_dom_sf"/>
</dbReference>
<evidence type="ECO:0000256" key="10">
    <source>
        <dbReference type="ARBA" id="ARBA00022989"/>
    </source>
</evidence>
<feature type="domain" description="Protein kinase" evidence="21">
    <location>
        <begin position="533"/>
        <end position="809"/>
    </location>
</feature>
<dbReference type="EMBL" id="GILB01010421">
    <property type="protein sequence ID" value="NUU90754.1"/>
    <property type="molecule type" value="Transcribed_RNA"/>
</dbReference>
<dbReference type="SMART" id="SM00473">
    <property type="entry name" value="PAN_AP"/>
    <property type="match status" value="1"/>
</dbReference>
<evidence type="ECO:0000256" key="12">
    <source>
        <dbReference type="ARBA" id="ARBA00023157"/>
    </source>
</evidence>
<dbReference type="Pfam" id="PF08276">
    <property type="entry name" value="PAN_2"/>
    <property type="match status" value="1"/>
</dbReference>
<dbReference type="InterPro" id="IPR001480">
    <property type="entry name" value="Bulb-type_lectin_dom"/>
</dbReference>